<reference evidence="2" key="2">
    <citation type="submission" date="2025-09" db="UniProtKB">
        <authorList>
            <consortium name="Ensembl"/>
        </authorList>
    </citation>
    <scope>IDENTIFICATION</scope>
</reference>
<organism evidence="2 3">
    <name type="scientific">Eptatretus burgeri</name>
    <name type="common">Inshore hagfish</name>
    <dbReference type="NCBI Taxonomy" id="7764"/>
    <lineage>
        <taxon>Eukaryota</taxon>
        <taxon>Metazoa</taxon>
        <taxon>Chordata</taxon>
        <taxon>Craniata</taxon>
        <taxon>Vertebrata</taxon>
        <taxon>Cyclostomata</taxon>
        <taxon>Myxini</taxon>
        <taxon>Myxiniformes</taxon>
        <taxon>Myxinidae</taxon>
        <taxon>Eptatretinae</taxon>
        <taxon>Eptatretus</taxon>
    </lineage>
</organism>
<feature type="compositionally biased region" description="Basic and acidic residues" evidence="1">
    <location>
        <begin position="87"/>
        <end position="97"/>
    </location>
</feature>
<evidence type="ECO:0000256" key="1">
    <source>
        <dbReference type="SAM" id="MobiDB-lite"/>
    </source>
</evidence>
<feature type="compositionally biased region" description="Polar residues" evidence="1">
    <location>
        <begin position="76"/>
        <end position="85"/>
    </location>
</feature>
<sequence length="281" mass="30543">MVIVCLSHSTPVKLADCLLVDPFWLRVPSAAAQTAPTTKASSSSNQRVGRTAWTRAVAERVVHRTQHELKGATLTVRMTGNSQGLEPSDKSTEENHGGDGMCGIVVEGVTATSINEEVLMVYFENQRRSGGGPVSSVLLGCHATALVIFEQVEDASRVLKQPHHFSGMALTVRASPVFDHRVLYLQGVPEPSNLLNEPSTTATLLKDHVMALLGMSDKHVVVFTVSCRDGRRNLLVVFTKSLSYQGAVYCLVTFPTSLAIIQIHNLMEPILHASVPAFRLY</sequence>
<evidence type="ECO:0000313" key="2">
    <source>
        <dbReference type="Ensembl" id="ENSEBUP00000024307.1"/>
    </source>
</evidence>
<evidence type="ECO:0000313" key="3">
    <source>
        <dbReference type="Proteomes" id="UP000694388"/>
    </source>
</evidence>
<accession>A0A8C4R3D8</accession>
<dbReference type="Pfam" id="PF23085">
    <property type="entry name" value="RRM_PARP14_3"/>
    <property type="match status" value="1"/>
</dbReference>
<reference evidence="2" key="1">
    <citation type="submission" date="2025-08" db="UniProtKB">
        <authorList>
            <consortium name="Ensembl"/>
        </authorList>
    </citation>
    <scope>IDENTIFICATION</scope>
</reference>
<proteinExistence type="predicted"/>
<dbReference type="Ensembl" id="ENSEBUT00000024883.1">
    <property type="protein sequence ID" value="ENSEBUP00000024307.1"/>
    <property type="gene ID" value="ENSEBUG00000014979.1"/>
</dbReference>
<keyword evidence="3" id="KW-1185">Reference proteome</keyword>
<name>A0A8C4R3D8_EPTBU</name>
<dbReference type="Gene3D" id="3.30.70.330">
    <property type="match status" value="1"/>
</dbReference>
<dbReference type="InterPro" id="IPR034464">
    <property type="entry name" value="PAR10_RRM1_2"/>
</dbReference>
<dbReference type="CDD" id="cd12547">
    <property type="entry name" value="RRM1_2_PAR10"/>
    <property type="match status" value="1"/>
</dbReference>
<dbReference type="Proteomes" id="UP000694388">
    <property type="component" value="Unplaced"/>
</dbReference>
<protein>
    <submittedName>
        <fullName evidence="2">Uncharacterized protein</fullName>
    </submittedName>
</protein>
<dbReference type="InterPro" id="IPR012677">
    <property type="entry name" value="Nucleotide-bd_a/b_plait_sf"/>
</dbReference>
<dbReference type="AlphaFoldDB" id="A0A8C4R3D8"/>
<feature type="region of interest" description="Disordered" evidence="1">
    <location>
        <begin position="72"/>
        <end position="98"/>
    </location>
</feature>